<keyword evidence="2" id="KW-1185">Reference proteome</keyword>
<feature type="domain" description="Fibrinogen C-terminal" evidence="1">
    <location>
        <begin position="311"/>
        <end position="540"/>
    </location>
</feature>
<evidence type="ECO:0000313" key="3">
    <source>
        <dbReference type="RefSeq" id="XP_018022168.2"/>
    </source>
</evidence>
<dbReference type="SUPFAM" id="SSF56496">
    <property type="entry name" value="Fibrinogen C-terminal domain-like"/>
    <property type="match status" value="2"/>
</dbReference>
<dbReference type="InterPro" id="IPR002181">
    <property type="entry name" value="Fibrinogen_a/b/g_C_dom"/>
</dbReference>
<gene>
    <name evidence="3" type="primary">LOC108678299</name>
</gene>
<dbReference type="PROSITE" id="PS51406">
    <property type="entry name" value="FIBRINOGEN_C_2"/>
    <property type="match status" value="2"/>
</dbReference>
<dbReference type="OrthoDB" id="6145874at2759"/>
<dbReference type="SMART" id="SM00186">
    <property type="entry name" value="FBG"/>
    <property type="match status" value="2"/>
</dbReference>
<reference evidence="3" key="1">
    <citation type="submission" date="2025-08" db="UniProtKB">
        <authorList>
            <consortium name="RefSeq"/>
        </authorList>
    </citation>
    <scope>IDENTIFICATION</scope>
    <source>
        <tissue evidence="3">Whole organism</tissue>
    </source>
</reference>
<dbReference type="InterPro" id="IPR014716">
    <property type="entry name" value="Fibrinogen_a/b/g_C_1"/>
</dbReference>
<organism evidence="2 3">
    <name type="scientific">Hyalella azteca</name>
    <name type="common">Amphipod</name>
    <dbReference type="NCBI Taxonomy" id="294128"/>
    <lineage>
        <taxon>Eukaryota</taxon>
        <taxon>Metazoa</taxon>
        <taxon>Ecdysozoa</taxon>
        <taxon>Arthropoda</taxon>
        <taxon>Crustacea</taxon>
        <taxon>Multicrustacea</taxon>
        <taxon>Malacostraca</taxon>
        <taxon>Eumalacostraca</taxon>
        <taxon>Peracarida</taxon>
        <taxon>Amphipoda</taxon>
        <taxon>Senticaudata</taxon>
        <taxon>Talitrida</taxon>
        <taxon>Talitroidea</taxon>
        <taxon>Hyalellidae</taxon>
        <taxon>Hyalella</taxon>
    </lineage>
</organism>
<dbReference type="Proteomes" id="UP000694843">
    <property type="component" value="Unplaced"/>
</dbReference>
<dbReference type="PANTHER" id="PTHR19143:SF394">
    <property type="entry name" value="ANGIOPOIETIN-RELATED PROTEIN 3-LIKE"/>
    <property type="match status" value="1"/>
</dbReference>
<protein>
    <submittedName>
        <fullName evidence="3">Tenascin-R</fullName>
    </submittedName>
</protein>
<dbReference type="RefSeq" id="XP_018022168.2">
    <property type="nucleotide sequence ID" value="XM_018166679.2"/>
</dbReference>
<dbReference type="InterPro" id="IPR036056">
    <property type="entry name" value="Fibrinogen-like_C"/>
</dbReference>
<accession>A0A8B7P7Y7</accession>
<evidence type="ECO:0000313" key="2">
    <source>
        <dbReference type="Proteomes" id="UP000694843"/>
    </source>
</evidence>
<dbReference type="KEGG" id="hazt:108678299"/>
<dbReference type="OMA" id="WIENEKQ"/>
<sequence length="546" mass="60792">MSVSLKAEMEAARKTVVMFYNERTVKLDVVNPEVCPYHIKGNDRVCGLYGDSNYGGNWFVIQRRDATTSKSFKRPWKDYVDGFGSWATGYWMGLDCIHVLTRDLPTTELLIELTNAEGVVAIAHYMGFSLAPSTSQYQFRVKQFLGGAAGNALASTEASKFSTIDLDNDAFSDGNLASISGGGWWFGNGKADSPGNNLNADRLLDKLQSSTKLLWHTWNSSAPVVRTKMSIRHKPSENMKLYVAAVSVFSEETVFSSTLEAVSVINRIPQPKLTESTTRAPETNTQLDNLRAWVKPFAQTVSLQEYAQLSRLAYEAQISVSKYYNSWKFSTSDGLGPSVPPYNLQVRGKACGRFGDLAYGKFWFMVLRRDRATEKQTFNVPWQQYVNGFGNLADGYWLGLECLYLMTNSAIKPTELLIELTDAEGTVAISHYSGVWLDGPEVDYQFHVEKLLGGAAGDALYGLNGRKFTTGDRDNDGQPDINCARLLRGGWWYDSCGPSSTANFLTGFFAPSNRGPGCSWQTWRSAAPIVRVKILLRSPSRHWLYV</sequence>
<evidence type="ECO:0000259" key="1">
    <source>
        <dbReference type="PROSITE" id="PS51406"/>
    </source>
</evidence>
<dbReference type="GO" id="GO:0005615">
    <property type="term" value="C:extracellular space"/>
    <property type="evidence" value="ECO:0007669"/>
    <property type="project" value="TreeGrafter"/>
</dbReference>
<dbReference type="Pfam" id="PF00147">
    <property type="entry name" value="Fibrinogen_C"/>
    <property type="match status" value="2"/>
</dbReference>
<name>A0A8B7P7Y7_HYAAZ</name>
<dbReference type="InterPro" id="IPR050373">
    <property type="entry name" value="Fibrinogen_C-term_domain"/>
</dbReference>
<dbReference type="GeneID" id="108678299"/>
<feature type="domain" description="Fibrinogen C-terminal" evidence="1">
    <location>
        <begin position="26"/>
        <end position="235"/>
    </location>
</feature>
<dbReference type="PANTHER" id="PTHR19143">
    <property type="entry name" value="FIBRINOGEN/TENASCIN/ANGIOPOEITIN"/>
    <property type="match status" value="1"/>
</dbReference>
<dbReference type="Gene3D" id="3.90.215.10">
    <property type="entry name" value="Gamma Fibrinogen, chain A, domain 1"/>
    <property type="match status" value="2"/>
</dbReference>
<proteinExistence type="predicted"/>
<dbReference type="AlphaFoldDB" id="A0A8B7P7Y7"/>